<protein>
    <submittedName>
        <fullName evidence="1">Uncharacterized protein</fullName>
    </submittedName>
</protein>
<comment type="caution">
    <text evidence="1">The sequence shown here is derived from an EMBL/GenBank/DDBJ whole genome shotgun (WGS) entry which is preliminary data.</text>
</comment>
<proteinExistence type="predicted"/>
<dbReference type="EMBL" id="ABYH01000022">
    <property type="protein sequence ID" value="EEC98433.1"/>
    <property type="molecule type" value="Genomic_DNA"/>
</dbReference>
<reference evidence="1 2" key="2">
    <citation type="submission" date="2008-10" db="EMBL/GenBank/DDBJ databases">
        <authorList>
            <person name="Fulton L."/>
            <person name="Clifton S."/>
            <person name="Fulton B."/>
            <person name="Xu J."/>
            <person name="Minx P."/>
            <person name="Pepin K.H."/>
            <person name="Johnson M."/>
            <person name="Bhonagiri V."/>
            <person name="Nash W.E."/>
            <person name="Mardis E.R."/>
            <person name="Wilson R.K."/>
        </authorList>
    </citation>
    <scope>NUCLEOTIDE SEQUENCE [LARGE SCALE GENOMIC DNA]</scope>
    <source>
        <strain evidence="1 2">DSM 18315</strain>
    </source>
</reference>
<dbReference type="AlphaFoldDB" id="B7B552"/>
<dbReference type="HOGENOM" id="CLU_3219685_0_0_10"/>
<gene>
    <name evidence="1" type="ORF">PRABACTJOHN_00144</name>
</gene>
<evidence type="ECO:0000313" key="1">
    <source>
        <dbReference type="EMBL" id="EEC98433.1"/>
    </source>
</evidence>
<sequence length="44" mass="4727">MAFTFGACFCMPSSFAGERPLELLFQYTLVLLILNPVACSPVAG</sequence>
<accession>B7B552</accession>
<evidence type="ECO:0000313" key="2">
    <source>
        <dbReference type="Proteomes" id="UP000005510"/>
    </source>
</evidence>
<organism evidence="1 2">
    <name type="scientific">Parabacteroides johnsonii DSM 18315</name>
    <dbReference type="NCBI Taxonomy" id="537006"/>
    <lineage>
        <taxon>Bacteria</taxon>
        <taxon>Pseudomonadati</taxon>
        <taxon>Bacteroidota</taxon>
        <taxon>Bacteroidia</taxon>
        <taxon>Bacteroidales</taxon>
        <taxon>Tannerellaceae</taxon>
        <taxon>Parabacteroides</taxon>
    </lineage>
</organism>
<dbReference type="Proteomes" id="UP000005510">
    <property type="component" value="Unassembled WGS sequence"/>
</dbReference>
<reference evidence="1 2" key="1">
    <citation type="submission" date="2008-10" db="EMBL/GenBank/DDBJ databases">
        <title>Draft genome sequence of Parabacteroides johnsonii (DSM 18315).</title>
        <authorList>
            <person name="Sudarsanam P."/>
            <person name="Ley R."/>
            <person name="Guruge J."/>
            <person name="Turnbaugh P.J."/>
            <person name="Mahowald M."/>
            <person name="Liep D."/>
            <person name="Gordon J."/>
        </authorList>
    </citation>
    <scope>NUCLEOTIDE SEQUENCE [LARGE SCALE GENOMIC DNA]</scope>
    <source>
        <strain evidence="1 2">DSM 18315</strain>
    </source>
</reference>
<name>B7B552_9BACT</name>